<dbReference type="NCBIfam" id="NF033608">
    <property type="entry name" value="type_I_tox_Fst"/>
    <property type="match status" value="1"/>
</dbReference>
<evidence type="ECO:0008006" key="4">
    <source>
        <dbReference type="Google" id="ProtNLM"/>
    </source>
</evidence>
<evidence type="ECO:0000313" key="2">
    <source>
        <dbReference type="EMBL" id="AAW37256.1"/>
    </source>
</evidence>
<dbReference type="AlphaFoldDB" id="A0A0H2WX55"/>
<proteinExistence type="predicted"/>
<keyword evidence="1" id="KW-0472">Membrane</keyword>
<evidence type="ECO:0000313" key="3">
    <source>
        <dbReference type="Proteomes" id="UP000000530"/>
    </source>
</evidence>
<keyword evidence="1" id="KW-1133">Transmembrane helix</keyword>
<dbReference type="Proteomes" id="UP000000530">
    <property type="component" value="Chromosome"/>
</dbReference>
<dbReference type="RefSeq" id="WP_000482650.1">
    <property type="nucleotide sequence ID" value="NC_002951.2"/>
</dbReference>
<gene>
    <name evidence="2" type="ordered locus">SACOL2433</name>
</gene>
<dbReference type="KEGG" id="sac:SACOL2433"/>
<protein>
    <recommendedName>
        <fullName evidence="4">Type I toxin-antitoxin system Fst family toxin</fullName>
    </recommendedName>
</protein>
<feature type="transmembrane region" description="Helical" evidence="1">
    <location>
        <begin position="6"/>
        <end position="25"/>
    </location>
</feature>
<accession>A0A0H2WX55</accession>
<name>A0A0H2WX55_STAAC</name>
<reference evidence="2 3" key="1">
    <citation type="journal article" date="2005" name="J. Bacteriol.">
        <title>Insights on evolution of virulence and resistance from the complete genome analysis of an early methicillin-resistant Staphylococcus aureus strain and a biofilm-producing methicillin-resistant Staphylococcus epidermidis strain.</title>
        <authorList>
            <person name="Gill S.R."/>
            <person name="Fouts D.E."/>
            <person name="Archer G.L."/>
            <person name="Mongodin E.F."/>
            <person name="Deboy R.T."/>
            <person name="Ravel J."/>
            <person name="Paulsen I.T."/>
            <person name="Kolonay J.F."/>
            <person name="Brinkac L."/>
            <person name="Beanan M."/>
            <person name="Dodson R.J."/>
            <person name="Daugherty S.C."/>
            <person name="Madupu R."/>
            <person name="Angiuoli S.V."/>
            <person name="Durkin A.S."/>
            <person name="Haft D.H."/>
            <person name="Vamathevan J."/>
            <person name="Khouri H."/>
            <person name="Utterback T."/>
            <person name="Lee C."/>
            <person name="Dimitrov G."/>
            <person name="Jiang L."/>
            <person name="Qin H."/>
            <person name="Weidman J."/>
            <person name="Tran K."/>
            <person name="Kang K."/>
            <person name="Hance I.R."/>
            <person name="Nelson K.E."/>
            <person name="Fraser C.M."/>
        </authorList>
    </citation>
    <scope>NUCLEOTIDE SEQUENCE [LARGE SCALE GENOMIC DNA]</scope>
    <source>
        <strain evidence="2 3">COL</strain>
    </source>
</reference>
<dbReference type="EMBL" id="CP000046">
    <property type="protein sequence ID" value="AAW37256.1"/>
    <property type="molecule type" value="Genomic_DNA"/>
</dbReference>
<keyword evidence="1" id="KW-0812">Transmembrane</keyword>
<dbReference type="HOGENOM" id="CLU_217312_2_0_9"/>
<dbReference type="SMR" id="A0A0H2WX55"/>
<evidence type="ECO:0000256" key="1">
    <source>
        <dbReference type="SAM" id="Phobius"/>
    </source>
</evidence>
<organism evidence="2 3">
    <name type="scientific">Staphylococcus aureus (strain COL)</name>
    <dbReference type="NCBI Taxonomy" id="93062"/>
    <lineage>
        <taxon>Bacteria</taxon>
        <taxon>Bacillati</taxon>
        <taxon>Bacillota</taxon>
        <taxon>Bacilli</taxon>
        <taxon>Bacillales</taxon>
        <taxon>Staphylococcaceae</taxon>
        <taxon>Staphylococcus</taxon>
    </lineage>
</organism>
<sequence>MFNLLINIMTSAISGCLVAFFAHWLRTRNNKKGDK</sequence>